<comment type="caution">
    <text evidence="1">The sequence shown here is derived from an EMBL/GenBank/DDBJ whole genome shotgun (WGS) entry which is preliminary data.</text>
</comment>
<dbReference type="AlphaFoldDB" id="A0A2A4X7F9"/>
<dbReference type="Proteomes" id="UP000218775">
    <property type="component" value="Unassembled WGS sequence"/>
</dbReference>
<evidence type="ECO:0000313" key="2">
    <source>
        <dbReference type="Proteomes" id="UP000218775"/>
    </source>
</evidence>
<sequence length="295" mass="34009">MNTRFFSSILYPSLTTFLLITSNISAVENENQTCPMLNQCTGTSYELFEQVVGFSSDPIEVVIEQILPEHPELWDEYSPCVGNLLLANLYLNQDVNTLTRAIYDLRLHSEMTHACMSNAFFLSLLNPDSFIASDPAKLMELFFIIELMDNNLDQTHDPILTLLEFKCLDVKNLFNKEYLSRLPIFNLSNLTIGNFFKHIEQFTNSLKRHTPLYFQDSPHLFTHKNSELCLWGSLDTIIEMIESFTEDEDTQLLKSEIAKDPNTTLLNFLEQHLPSMLKTSSVGDQLVFYKHVEKK</sequence>
<evidence type="ECO:0000313" key="1">
    <source>
        <dbReference type="EMBL" id="PCI78251.1"/>
    </source>
</evidence>
<proteinExistence type="predicted"/>
<gene>
    <name evidence="1" type="ORF">COB21_01070</name>
</gene>
<dbReference type="EMBL" id="NVUK01000007">
    <property type="protein sequence ID" value="PCI78251.1"/>
    <property type="molecule type" value="Genomic_DNA"/>
</dbReference>
<accession>A0A2A4X7F9</accession>
<name>A0A2A4X7F9_UNCAE</name>
<reference evidence="2" key="1">
    <citation type="submission" date="2017-08" db="EMBL/GenBank/DDBJ databases">
        <title>A dynamic microbial community with high functional redundancy inhabits the cold, oxic subseafloor aquifer.</title>
        <authorList>
            <person name="Tully B.J."/>
            <person name="Wheat C.G."/>
            <person name="Glazer B.T."/>
            <person name="Huber J.A."/>
        </authorList>
    </citation>
    <scope>NUCLEOTIDE SEQUENCE [LARGE SCALE GENOMIC DNA]</scope>
</reference>
<organism evidence="1 2">
    <name type="scientific">Aerophobetes bacterium</name>
    <dbReference type="NCBI Taxonomy" id="2030807"/>
    <lineage>
        <taxon>Bacteria</taxon>
        <taxon>Candidatus Aerophobota</taxon>
    </lineage>
</organism>
<protein>
    <submittedName>
        <fullName evidence="1">Uncharacterized protein</fullName>
    </submittedName>
</protein>